<sequence length="104" mass="11222">MAMLSSISASFHRLACSSPSTPIPLVPSSASLLAKSTSTSSRNRVYLTACALEKPIQFDIEEETEMVEEDSGSETVLYSISPHPILLIVALPVFGKFAILFQFA</sequence>
<dbReference type="Proteomes" id="UP001055811">
    <property type="component" value="Linkage Group LG07"/>
</dbReference>
<name>A0ACB9AMM3_CICIN</name>
<accession>A0ACB9AMM3</accession>
<protein>
    <submittedName>
        <fullName evidence="1">Uncharacterized protein</fullName>
    </submittedName>
</protein>
<evidence type="ECO:0000313" key="1">
    <source>
        <dbReference type="EMBL" id="KAI3709690.1"/>
    </source>
</evidence>
<gene>
    <name evidence="1" type="ORF">L2E82_39456</name>
</gene>
<reference evidence="1 2" key="2">
    <citation type="journal article" date="2022" name="Mol. Ecol. Resour.">
        <title>The genomes of chicory, endive, great burdock and yacon provide insights into Asteraceae paleo-polyploidization history and plant inulin production.</title>
        <authorList>
            <person name="Fan W."/>
            <person name="Wang S."/>
            <person name="Wang H."/>
            <person name="Wang A."/>
            <person name="Jiang F."/>
            <person name="Liu H."/>
            <person name="Zhao H."/>
            <person name="Xu D."/>
            <person name="Zhang Y."/>
        </authorList>
    </citation>
    <scope>NUCLEOTIDE SEQUENCE [LARGE SCALE GENOMIC DNA]</scope>
    <source>
        <strain evidence="2">cv. Punajuju</strain>
        <tissue evidence="1">Leaves</tissue>
    </source>
</reference>
<dbReference type="EMBL" id="CM042015">
    <property type="protein sequence ID" value="KAI3709690.1"/>
    <property type="molecule type" value="Genomic_DNA"/>
</dbReference>
<keyword evidence="2" id="KW-1185">Reference proteome</keyword>
<organism evidence="1 2">
    <name type="scientific">Cichorium intybus</name>
    <name type="common">Chicory</name>
    <dbReference type="NCBI Taxonomy" id="13427"/>
    <lineage>
        <taxon>Eukaryota</taxon>
        <taxon>Viridiplantae</taxon>
        <taxon>Streptophyta</taxon>
        <taxon>Embryophyta</taxon>
        <taxon>Tracheophyta</taxon>
        <taxon>Spermatophyta</taxon>
        <taxon>Magnoliopsida</taxon>
        <taxon>eudicotyledons</taxon>
        <taxon>Gunneridae</taxon>
        <taxon>Pentapetalae</taxon>
        <taxon>asterids</taxon>
        <taxon>campanulids</taxon>
        <taxon>Asterales</taxon>
        <taxon>Asteraceae</taxon>
        <taxon>Cichorioideae</taxon>
        <taxon>Cichorieae</taxon>
        <taxon>Cichoriinae</taxon>
        <taxon>Cichorium</taxon>
    </lineage>
</organism>
<evidence type="ECO:0000313" key="2">
    <source>
        <dbReference type="Proteomes" id="UP001055811"/>
    </source>
</evidence>
<comment type="caution">
    <text evidence="1">The sequence shown here is derived from an EMBL/GenBank/DDBJ whole genome shotgun (WGS) entry which is preliminary data.</text>
</comment>
<proteinExistence type="predicted"/>
<reference evidence="2" key="1">
    <citation type="journal article" date="2022" name="Mol. Ecol. Resour.">
        <title>The genomes of chicory, endive, great burdock and yacon provide insights into Asteraceae palaeo-polyploidization history and plant inulin production.</title>
        <authorList>
            <person name="Fan W."/>
            <person name="Wang S."/>
            <person name="Wang H."/>
            <person name="Wang A."/>
            <person name="Jiang F."/>
            <person name="Liu H."/>
            <person name="Zhao H."/>
            <person name="Xu D."/>
            <person name="Zhang Y."/>
        </authorList>
    </citation>
    <scope>NUCLEOTIDE SEQUENCE [LARGE SCALE GENOMIC DNA]</scope>
    <source>
        <strain evidence="2">cv. Punajuju</strain>
    </source>
</reference>